<dbReference type="GeneID" id="118349422"/>
<gene>
    <name evidence="3" type="primary">LOC118349422</name>
</gene>
<evidence type="ECO:0000259" key="1">
    <source>
        <dbReference type="Pfam" id="PF13963"/>
    </source>
</evidence>
<keyword evidence="2" id="KW-1185">Reference proteome</keyword>
<feature type="domain" description="Transposase-associated" evidence="1">
    <location>
        <begin position="3"/>
        <end position="77"/>
    </location>
</feature>
<dbReference type="InterPro" id="IPR029480">
    <property type="entry name" value="Transpos_assoc"/>
</dbReference>
<name>A0A6P9F196_JUGRE</name>
<dbReference type="PANTHER" id="PTHR10775:SF177">
    <property type="entry name" value="TNP2, PARTIAL"/>
    <property type="match status" value="1"/>
</dbReference>
<organism evidence="2 3">
    <name type="scientific">Juglans regia</name>
    <name type="common">English walnut</name>
    <dbReference type="NCBI Taxonomy" id="51240"/>
    <lineage>
        <taxon>Eukaryota</taxon>
        <taxon>Viridiplantae</taxon>
        <taxon>Streptophyta</taxon>
        <taxon>Embryophyta</taxon>
        <taxon>Tracheophyta</taxon>
        <taxon>Spermatophyta</taxon>
        <taxon>Magnoliopsida</taxon>
        <taxon>eudicotyledons</taxon>
        <taxon>Gunneridae</taxon>
        <taxon>Pentapetalae</taxon>
        <taxon>rosids</taxon>
        <taxon>fabids</taxon>
        <taxon>Fagales</taxon>
        <taxon>Juglandaceae</taxon>
        <taxon>Juglans</taxon>
    </lineage>
</organism>
<dbReference type="KEGG" id="jre:118349422"/>
<evidence type="ECO:0000313" key="2">
    <source>
        <dbReference type="Proteomes" id="UP000235220"/>
    </source>
</evidence>
<dbReference type="OrthoDB" id="1932595at2759"/>
<dbReference type="InParanoid" id="A0A6P9F196"/>
<dbReference type="RefSeq" id="XP_035549733.1">
    <property type="nucleotide sequence ID" value="XM_035693840.1"/>
</dbReference>
<protein>
    <submittedName>
        <fullName evidence="3">Uncharacterized protein LOC118349422</fullName>
    </submittedName>
</protein>
<reference evidence="3" key="1">
    <citation type="submission" date="2025-08" db="UniProtKB">
        <authorList>
            <consortium name="RefSeq"/>
        </authorList>
    </citation>
    <scope>IDENTIFICATION</scope>
    <source>
        <tissue evidence="3">Leaves</tissue>
    </source>
</reference>
<accession>A0A6P9F196</accession>
<evidence type="ECO:0000313" key="3">
    <source>
        <dbReference type="RefSeq" id="XP_035549733.1"/>
    </source>
</evidence>
<sequence>MDKAWMRIEDRLQSNEYAEGVRQFLAMAQANTPGSDHIRCPCKRCRNRSFYSIPTVEDHLFIIGIDPTYTEWIFHGEDDPFLDATFSDKEADDASAYSDYIDDVDEILDDICYGSFMDNSARYEGNANPNDQPSTSYTPTNLNFEELVADARCPLYPSCDKFSKLSFIVKLLHIKSIGGWTVQSFDMVIKLLQAAFPNALFPDSYNDARRLQRGLGFSYKKIHVCPNDCALFWKENASLNECPKCNASRWTVCTSKQRRIPQRVLRYFPLKPCLQRLFMSKKTA</sequence>
<proteinExistence type="predicted"/>
<dbReference type="Pfam" id="PF13963">
    <property type="entry name" value="Transpos_assoc"/>
    <property type="match status" value="1"/>
</dbReference>
<dbReference type="AlphaFoldDB" id="A0A6P9F196"/>
<dbReference type="Proteomes" id="UP000235220">
    <property type="component" value="Chromosome 9"/>
</dbReference>
<dbReference type="PANTHER" id="PTHR10775">
    <property type="entry name" value="OS08G0208400 PROTEIN"/>
    <property type="match status" value="1"/>
</dbReference>